<dbReference type="CDD" id="cd19941">
    <property type="entry name" value="TIL"/>
    <property type="match status" value="1"/>
</dbReference>
<feature type="domain" description="TIL" evidence="2">
    <location>
        <begin position="47"/>
        <end position="107"/>
    </location>
</feature>
<evidence type="ECO:0000256" key="1">
    <source>
        <dbReference type="SAM" id="SignalP"/>
    </source>
</evidence>
<dbReference type="Gene3D" id="2.10.25.10">
    <property type="entry name" value="Laminin"/>
    <property type="match status" value="1"/>
</dbReference>
<dbReference type="InterPro" id="IPR036084">
    <property type="entry name" value="Ser_inhib-like_sf"/>
</dbReference>
<name>A0A131YF45_RHIAP</name>
<accession>A0A131YF45</accession>
<evidence type="ECO:0000259" key="2">
    <source>
        <dbReference type="Pfam" id="PF01826"/>
    </source>
</evidence>
<reference evidence="3" key="1">
    <citation type="journal article" date="2016" name="Ticks Tick Borne Dis.">
        <title>De novo assembly and annotation of the salivary gland transcriptome of Rhipicephalus appendiculatus male and female ticks during blood feeding.</title>
        <authorList>
            <person name="de Castro M.H."/>
            <person name="de Klerk D."/>
            <person name="Pienaar R."/>
            <person name="Latif A.A."/>
            <person name="Rees D.J."/>
            <person name="Mans B.J."/>
        </authorList>
    </citation>
    <scope>NUCLEOTIDE SEQUENCE</scope>
    <source>
        <tissue evidence="3">Salivary glands</tissue>
    </source>
</reference>
<dbReference type="AlphaFoldDB" id="A0A131YF45"/>
<dbReference type="InterPro" id="IPR002919">
    <property type="entry name" value="TIL_dom"/>
</dbReference>
<dbReference type="SUPFAM" id="SSF57567">
    <property type="entry name" value="Serine protease inhibitors"/>
    <property type="match status" value="1"/>
</dbReference>
<sequence>MRLPKVLAAVILVLLVVSASHAWPRSSSFQTSSHDAVTVEERVLGLCEGREKHKECQSSNCAEMTCGQLLGTQPKNPPCRKDCVTGCFCRKGFYRHKNDTCATAAECRKS</sequence>
<organism evidence="3">
    <name type="scientific">Rhipicephalus appendiculatus</name>
    <name type="common">Brown ear tick</name>
    <dbReference type="NCBI Taxonomy" id="34631"/>
    <lineage>
        <taxon>Eukaryota</taxon>
        <taxon>Metazoa</taxon>
        <taxon>Ecdysozoa</taxon>
        <taxon>Arthropoda</taxon>
        <taxon>Chelicerata</taxon>
        <taxon>Arachnida</taxon>
        <taxon>Acari</taxon>
        <taxon>Parasitiformes</taxon>
        <taxon>Ixodida</taxon>
        <taxon>Ixodoidea</taxon>
        <taxon>Ixodidae</taxon>
        <taxon>Rhipicephalinae</taxon>
        <taxon>Rhipicephalus</taxon>
        <taxon>Rhipicephalus</taxon>
    </lineage>
</organism>
<evidence type="ECO:0000313" key="3">
    <source>
        <dbReference type="EMBL" id="JAP77102.1"/>
    </source>
</evidence>
<dbReference type="Pfam" id="PF01826">
    <property type="entry name" value="TIL"/>
    <property type="match status" value="1"/>
</dbReference>
<feature type="signal peptide" evidence="1">
    <location>
        <begin position="1"/>
        <end position="22"/>
    </location>
</feature>
<protein>
    <submittedName>
        <fullName evidence="3">TIL domain containing protein</fullName>
    </submittedName>
</protein>
<proteinExistence type="predicted"/>
<dbReference type="EMBL" id="GEDV01011455">
    <property type="protein sequence ID" value="JAP77102.1"/>
    <property type="molecule type" value="Transcribed_RNA"/>
</dbReference>
<feature type="chain" id="PRO_5007284992" evidence="1">
    <location>
        <begin position="23"/>
        <end position="110"/>
    </location>
</feature>
<keyword evidence="1" id="KW-0732">Signal</keyword>